<comment type="similarity">
    <text evidence="1">Belongs to the UDP-glycosyltransferase family.</text>
</comment>
<accession>A0A1I8PXI3</accession>
<evidence type="ECO:0000256" key="1">
    <source>
        <dbReference type="ARBA" id="ARBA00009995"/>
    </source>
</evidence>
<dbReference type="GO" id="GO:0008194">
    <property type="term" value="F:UDP-glycosyltransferase activity"/>
    <property type="evidence" value="ECO:0007669"/>
    <property type="project" value="InterPro"/>
</dbReference>
<reference evidence="6" key="1">
    <citation type="submission" date="2020-05" db="UniProtKB">
        <authorList>
            <consortium name="EnsemblMetazoa"/>
        </authorList>
    </citation>
    <scope>IDENTIFICATION</scope>
    <source>
        <strain evidence="6">USDA</strain>
    </source>
</reference>
<dbReference type="PANTHER" id="PTHR48043">
    <property type="entry name" value="EG:EG0003.4 PROTEIN-RELATED"/>
    <property type="match status" value="1"/>
</dbReference>
<keyword evidence="2" id="KW-0328">Glycosyltransferase</keyword>
<keyword evidence="5" id="KW-0732">Signal</keyword>
<dbReference type="VEuPathDB" id="VectorBase:SCAU011997"/>
<dbReference type="STRING" id="35570.A0A1I8PXI3"/>
<dbReference type="Gene3D" id="3.40.50.2000">
    <property type="entry name" value="Glycogen Phosphorylase B"/>
    <property type="match status" value="2"/>
</dbReference>
<evidence type="ECO:0000256" key="2">
    <source>
        <dbReference type="ARBA" id="ARBA00022676"/>
    </source>
</evidence>
<dbReference type="KEGG" id="scac:106080965"/>
<feature type="chain" id="PRO_5009327384" description="UDP-glycosyltransferases domain-containing protein" evidence="5">
    <location>
        <begin position="28"/>
        <end position="540"/>
    </location>
</feature>
<proteinExistence type="inferred from homology"/>
<keyword evidence="4" id="KW-0472">Membrane</keyword>
<evidence type="ECO:0000256" key="4">
    <source>
        <dbReference type="SAM" id="Phobius"/>
    </source>
</evidence>
<dbReference type="Pfam" id="PF00201">
    <property type="entry name" value="UDPGT"/>
    <property type="match status" value="1"/>
</dbReference>
<dbReference type="EnsemblMetazoa" id="SCAU011997-RA">
    <property type="protein sequence ID" value="SCAU011997-PA"/>
    <property type="gene ID" value="SCAU011997"/>
</dbReference>
<keyword evidence="4" id="KW-1133">Transmembrane helix</keyword>
<dbReference type="AlphaFoldDB" id="A0A1I8PXI3"/>
<dbReference type="InterPro" id="IPR002213">
    <property type="entry name" value="UDP_glucos_trans"/>
</dbReference>
<protein>
    <recommendedName>
        <fullName evidence="8">UDP-glycosyltransferases domain-containing protein</fullName>
    </recommendedName>
</protein>
<keyword evidence="7" id="KW-1185">Reference proteome</keyword>
<name>A0A1I8PXI3_STOCA</name>
<dbReference type="InterPro" id="IPR050271">
    <property type="entry name" value="UDP-glycosyltransferase"/>
</dbReference>
<evidence type="ECO:0000313" key="6">
    <source>
        <dbReference type="EnsemblMetazoa" id="SCAU011997-PA"/>
    </source>
</evidence>
<dbReference type="PANTHER" id="PTHR48043:SF159">
    <property type="entry name" value="EG:EG0003.4 PROTEIN-RELATED"/>
    <property type="match status" value="1"/>
</dbReference>
<organism evidence="6 7">
    <name type="scientific">Stomoxys calcitrans</name>
    <name type="common">Stable fly</name>
    <name type="synonym">Conops calcitrans</name>
    <dbReference type="NCBI Taxonomy" id="35570"/>
    <lineage>
        <taxon>Eukaryota</taxon>
        <taxon>Metazoa</taxon>
        <taxon>Ecdysozoa</taxon>
        <taxon>Arthropoda</taxon>
        <taxon>Hexapoda</taxon>
        <taxon>Insecta</taxon>
        <taxon>Pterygota</taxon>
        <taxon>Neoptera</taxon>
        <taxon>Endopterygota</taxon>
        <taxon>Diptera</taxon>
        <taxon>Brachycera</taxon>
        <taxon>Muscomorpha</taxon>
        <taxon>Muscoidea</taxon>
        <taxon>Muscidae</taxon>
        <taxon>Stomoxys</taxon>
    </lineage>
</organism>
<dbReference type="Proteomes" id="UP000095300">
    <property type="component" value="Unassembled WGS sequence"/>
</dbReference>
<dbReference type="SUPFAM" id="SSF53756">
    <property type="entry name" value="UDP-Glycosyltransferase/glycogen phosphorylase"/>
    <property type="match status" value="1"/>
</dbReference>
<evidence type="ECO:0000256" key="3">
    <source>
        <dbReference type="ARBA" id="ARBA00022679"/>
    </source>
</evidence>
<feature type="signal peptide" evidence="5">
    <location>
        <begin position="1"/>
        <end position="27"/>
    </location>
</feature>
<dbReference type="OrthoDB" id="5835829at2759"/>
<keyword evidence="4" id="KW-0812">Transmembrane</keyword>
<evidence type="ECO:0008006" key="8">
    <source>
        <dbReference type="Google" id="ProtNLM"/>
    </source>
</evidence>
<dbReference type="CDD" id="cd03784">
    <property type="entry name" value="GT1_Gtf-like"/>
    <property type="match status" value="1"/>
</dbReference>
<evidence type="ECO:0000313" key="7">
    <source>
        <dbReference type="Proteomes" id="UP000095300"/>
    </source>
</evidence>
<sequence>MQHNFELKILPFLKCLKLLLLLGYVSNQPTYAAKILGLFPHASESHFMVMRTFMMELARRDHNVTIYSSHRLDDRLDNLKEIIIEPEFPFWKEVQKQAGAKDLLELSKLSDEKLSKYLAQAGAALMDNFLDNYQVKDLLSLQPDDFDYDLIIVDMFYTESLLAMGYYFRTPVVAIVSKDFSDYMELVQEMLVPTACLPYDLENYDANLGFWQRLNNVKQCVNRRNSFIEDHYGSQEKIIKKHFHKIQGGLPSIMDLQSNLALLLVNNYYPLAAPKPLVPNIIPVGGLQIRAPRELPWQIRRFLDEARSGVVYINMGDEQLCGDIPKEKLEALLHVFNKREERFLWTCHDIQKMEGLPKNVMLQHLVPQTDILAHPHVKIFITNGDLLALQESIVRHVPIVGIPMFKNELENVIMAEKLQIGLRIDYANLTETSLSWALDSMAYKEFYILNIRDISKIFRDRPLGGLANALFWLDYVVRYGNQPLRTNGIGMPLGEMHLNDLMIYNFMITLLVLASLVGLYFVGLFVYRKRQTEKMFSKLN</sequence>
<keyword evidence="3" id="KW-0808">Transferase</keyword>
<feature type="transmembrane region" description="Helical" evidence="4">
    <location>
        <begin position="501"/>
        <end position="527"/>
    </location>
</feature>
<gene>
    <name evidence="6" type="primary">106080965</name>
</gene>
<evidence type="ECO:0000256" key="5">
    <source>
        <dbReference type="SAM" id="SignalP"/>
    </source>
</evidence>